<feature type="transmembrane region" description="Helical" evidence="1">
    <location>
        <begin position="61"/>
        <end position="79"/>
    </location>
</feature>
<protein>
    <submittedName>
        <fullName evidence="2">Uncharacterized protein</fullName>
    </submittedName>
</protein>
<gene>
    <name evidence="2" type="ORF">Cch01nite_20700</name>
</gene>
<feature type="transmembrane region" description="Helical" evidence="1">
    <location>
        <begin position="38"/>
        <end position="55"/>
    </location>
</feature>
<comment type="caution">
    <text evidence="2">The sequence shown here is derived from an EMBL/GenBank/DDBJ whole genome shotgun (WGS) entry which is preliminary data.</text>
</comment>
<feature type="transmembrane region" description="Helical" evidence="1">
    <location>
        <begin position="229"/>
        <end position="247"/>
    </location>
</feature>
<evidence type="ECO:0000256" key="1">
    <source>
        <dbReference type="SAM" id="Phobius"/>
    </source>
</evidence>
<reference evidence="2" key="1">
    <citation type="submission" date="2021-01" db="EMBL/GenBank/DDBJ databases">
        <title>Whole genome shotgun sequence of Cellulomonas chitinilytica NBRC 110799.</title>
        <authorList>
            <person name="Komaki H."/>
            <person name="Tamura T."/>
        </authorList>
    </citation>
    <scope>NUCLEOTIDE SEQUENCE</scope>
    <source>
        <strain evidence="2">NBRC 110799</strain>
    </source>
</reference>
<sequence>MDTTSTPSLVWHTYTTDAGYVGRQVRAQYRRLLTTPQGWFLTAVYVVLLVIIASAPAGMSVMLVPVVAVMAGAVVWGRVRTGRAIPVGTVVRAALGPHHLHVHGPVVQDVEVRYDAFRRVVVQGRFAVLELRPGRSIVILPLEVLPGPVLDELRARIRDAPGPEDRPVVPRPEGRFTATYVTDEGFARRFARTGFRQLVLTPRKVATLAVAVAVGVLLASGGHLGSDTVVILVVALGTVAVLLWSVLARMHRQLVRRVPVGSTYRAGADDTHLWLDGPVVALELTYAGITDVRTRDEVVFLRQRGTGQWIPFPVQVFPGAALDDLRRRVAAARVAG</sequence>
<dbReference type="AlphaFoldDB" id="A0A919P4A0"/>
<keyword evidence="3" id="KW-1185">Reference proteome</keyword>
<organism evidence="2 3">
    <name type="scientific">Cellulomonas chitinilytica</name>
    <dbReference type="NCBI Taxonomy" id="398759"/>
    <lineage>
        <taxon>Bacteria</taxon>
        <taxon>Bacillati</taxon>
        <taxon>Actinomycetota</taxon>
        <taxon>Actinomycetes</taxon>
        <taxon>Micrococcales</taxon>
        <taxon>Cellulomonadaceae</taxon>
        <taxon>Cellulomonas</taxon>
    </lineage>
</organism>
<dbReference type="EMBL" id="BONK01000006">
    <property type="protein sequence ID" value="GIG21346.1"/>
    <property type="molecule type" value="Genomic_DNA"/>
</dbReference>
<accession>A0A919P4A0</accession>
<feature type="transmembrane region" description="Helical" evidence="1">
    <location>
        <begin position="205"/>
        <end position="223"/>
    </location>
</feature>
<dbReference type="Proteomes" id="UP000632740">
    <property type="component" value="Unassembled WGS sequence"/>
</dbReference>
<keyword evidence="1" id="KW-0812">Transmembrane</keyword>
<dbReference type="RefSeq" id="WP_203752843.1">
    <property type="nucleotide sequence ID" value="NZ_BONK01000006.1"/>
</dbReference>
<proteinExistence type="predicted"/>
<name>A0A919P4A0_9CELL</name>
<keyword evidence="1" id="KW-0472">Membrane</keyword>
<evidence type="ECO:0000313" key="3">
    <source>
        <dbReference type="Proteomes" id="UP000632740"/>
    </source>
</evidence>
<evidence type="ECO:0000313" key="2">
    <source>
        <dbReference type="EMBL" id="GIG21346.1"/>
    </source>
</evidence>
<keyword evidence="1" id="KW-1133">Transmembrane helix</keyword>